<dbReference type="GO" id="GO:0034515">
    <property type="term" value="C:proteasome storage granule"/>
    <property type="evidence" value="ECO:0007669"/>
    <property type="project" value="TreeGrafter"/>
</dbReference>
<name>A0A3P7WBC2_9BILA</name>
<dbReference type="InterPro" id="IPR011989">
    <property type="entry name" value="ARM-like"/>
</dbReference>
<keyword evidence="1" id="KW-0677">Repeat</keyword>
<dbReference type="Proteomes" id="UP000280834">
    <property type="component" value="Unassembled WGS sequence"/>
</dbReference>
<reference evidence="4 5" key="1">
    <citation type="submission" date="2018-11" db="EMBL/GenBank/DDBJ databases">
        <authorList>
            <consortium name="Pathogen Informatics"/>
        </authorList>
    </citation>
    <scope>NUCLEOTIDE SEQUENCE [LARGE SCALE GENOMIC DNA]</scope>
</reference>
<dbReference type="PANTHER" id="PTHR10943:SF2">
    <property type="entry name" value="26S PROTEASOME NON-ATPASE REGULATORY SUBUNIT 1"/>
    <property type="match status" value="1"/>
</dbReference>
<evidence type="ECO:0000256" key="1">
    <source>
        <dbReference type="ARBA" id="ARBA00022737"/>
    </source>
</evidence>
<protein>
    <recommendedName>
        <fullName evidence="3">26S proteasome non-ATPase regulatory subunit 1/RPN2 N-terminal domain-containing protein</fullName>
    </recommendedName>
</protein>
<evidence type="ECO:0000313" key="5">
    <source>
        <dbReference type="Proteomes" id="UP000280834"/>
    </source>
</evidence>
<proteinExistence type="predicted"/>
<dbReference type="GO" id="GO:0043161">
    <property type="term" value="P:proteasome-mediated ubiquitin-dependent protein catabolic process"/>
    <property type="evidence" value="ECO:0007669"/>
    <property type="project" value="TreeGrafter"/>
</dbReference>
<sequence>MQATDDQAALLTETVAKVLESQMDRAFRSIVLDLLLRLFAELEEPDFVSMCQCLIKLEKPNDVADILQRLVSNKGDSGVLLAYQIAFDLYENASQQFISKIEQSLIDSTPIDAPTTSNALIQPMEITTEGKIEPSRNTAVIASKATTVNKETEEGKNDEHSKDTSSSESMEEKEKQKRSNPEIKSCEDAVAGGSSSTIGDGAKMMVMDASFPEKSKIKDKVICERLRSILRGEQTIKHHMQFLIKNNHTDMLILKQIKESVRTASAHNATVIANGLMHLGTTTDDFLR</sequence>
<dbReference type="EMBL" id="UZAG01021813">
    <property type="protein sequence ID" value="VDO51689.1"/>
    <property type="molecule type" value="Genomic_DNA"/>
</dbReference>
<gene>
    <name evidence="4" type="ORF">BTMF_LOCUS14920</name>
</gene>
<dbReference type="GO" id="GO:0008540">
    <property type="term" value="C:proteasome regulatory particle, base subcomplex"/>
    <property type="evidence" value="ECO:0007669"/>
    <property type="project" value="TreeGrafter"/>
</dbReference>
<keyword evidence="5" id="KW-1185">Reference proteome</keyword>
<dbReference type="Gene3D" id="1.25.10.10">
    <property type="entry name" value="Leucine-rich Repeat Variant"/>
    <property type="match status" value="1"/>
</dbReference>
<dbReference type="AlphaFoldDB" id="A0A3P7WBC2"/>
<feature type="compositionally biased region" description="Basic and acidic residues" evidence="2">
    <location>
        <begin position="150"/>
        <end position="187"/>
    </location>
</feature>
<feature type="compositionally biased region" description="Polar residues" evidence="2">
    <location>
        <begin position="135"/>
        <end position="149"/>
    </location>
</feature>
<dbReference type="InterPro" id="IPR048570">
    <property type="entry name" value="PSMD1_RPN2_N"/>
</dbReference>
<feature type="domain" description="26S proteasome non-ATPase regulatory subunit 1/RPN2 N-terminal" evidence="3">
    <location>
        <begin position="3"/>
        <end position="107"/>
    </location>
</feature>
<accession>A0A3P7WBC2</accession>
<evidence type="ECO:0000313" key="4">
    <source>
        <dbReference type="EMBL" id="VDO51689.1"/>
    </source>
</evidence>
<evidence type="ECO:0000256" key="2">
    <source>
        <dbReference type="SAM" id="MobiDB-lite"/>
    </source>
</evidence>
<feature type="region of interest" description="Disordered" evidence="2">
    <location>
        <begin position="126"/>
        <end position="197"/>
    </location>
</feature>
<dbReference type="PANTHER" id="PTHR10943">
    <property type="entry name" value="26S PROTEASOME NON-ATPASE REGULATORY SUBUNIT"/>
    <property type="match status" value="1"/>
</dbReference>
<organism evidence="4 5">
    <name type="scientific">Brugia timori</name>
    <dbReference type="NCBI Taxonomy" id="42155"/>
    <lineage>
        <taxon>Eukaryota</taxon>
        <taxon>Metazoa</taxon>
        <taxon>Ecdysozoa</taxon>
        <taxon>Nematoda</taxon>
        <taxon>Chromadorea</taxon>
        <taxon>Rhabditida</taxon>
        <taxon>Spirurina</taxon>
        <taxon>Spiruromorpha</taxon>
        <taxon>Filarioidea</taxon>
        <taxon>Onchocercidae</taxon>
        <taxon>Brugia</taxon>
    </lineage>
</organism>
<evidence type="ECO:0000259" key="3">
    <source>
        <dbReference type="Pfam" id="PF21505"/>
    </source>
</evidence>
<dbReference type="Pfam" id="PF21505">
    <property type="entry name" value="RPN2_N"/>
    <property type="match status" value="1"/>
</dbReference>
<dbReference type="GO" id="GO:0005634">
    <property type="term" value="C:nucleus"/>
    <property type="evidence" value="ECO:0007669"/>
    <property type="project" value="TreeGrafter"/>
</dbReference>